<dbReference type="GO" id="GO:0003676">
    <property type="term" value="F:nucleic acid binding"/>
    <property type="evidence" value="ECO:0007669"/>
    <property type="project" value="InterPro"/>
</dbReference>
<proteinExistence type="predicted"/>
<dbReference type="InterPro" id="IPR011856">
    <property type="entry name" value="tRNA_endonuc-like_dom_sf"/>
</dbReference>
<keyword evidence="2" id="KW-1185">Reference proteome</keyword>
<gene>
    <name evidence="1" type="ORF">AKJ64_02840</name>
</gene>
<accession>A0A133UEA4</accession>
<comment type="caution">
    <text evidence="1">The sequence shown here is derived from an EMBL/GenBank/DDBJ whole genome shotgun (WGS) entry which is preliminary data.</text>
</comment>
<dbReference type="Proteomes" id="UP000070373">
    <property type="component" value="Unassembled WGS sequence"/>
</dbReference>
<protein>
    <submittedName>
        <fullName evidence="1">Uncharacterized protein</fullName>
    </submittedName>
</protein>
<evidence type="ECO:0000313" key="2">
    <source>
        <dbReference type="Proteomes" id="UP000070373"/>
    </source>
</evidence>
<dbReference type="EMBL" id="LHXN01000044">
    <property type="protein sequence ID" value="KXA92557.1"/>
    <property type="molecule type" value="Genomic_DNA"/>
</dbReference>
<evidence type="ECO:0000313" key="1">
    <source>
        <dbReference type="EMBL" id="KXA92557.1"/>
    </source>
</evidence>
<dbReference type="Gene3D" id="3.40.1350.10">
    <property type="match status" value="1"/>
</dbReference>
<sequence length="197" mass="23119">MDEEVKEVPTLHKFLKRNSWLLDPRWNYVDDEVQYESELIEEFGDQVDIGIEEGGQIDFICLGYGATLNVIELKRPGNPVSRKDLNQIARYVDYIRTIVGNDPQSSYKNVVGYLIGDRLSRRSDVMPLIQRHERDQIYFKTFRDCKRQALQIYKKFIEILKKKAERTGDQRISEGLERLRKGVSETEEKIATESEKE</sequence>
<organism evidence="1 2">
    <name type="scientific">candidate division MSBL1 archaeon SCGC-AAA259E17</name>
    <dbReference type="NCBI Taxonomy" id="1698263"/>
    <lineage>
        <taxon>Archaea</taxon>
        <taxon>Methanobacteriati</taxon>
        <taxon>Methanobacteriota</taxon>
        <taxon>candidate division MSBL1</taxon>
    </lineage>
</organism>
<reference evidence="1 2" key="1">
    <citation type="journal article" date="2016" name="Sci. Rep.">
        <title>Metabolic traits of an uncultured archaeal lineage -MSBL1- from brine pools of the Red Sea.</title>
        <authorList>
            <person name="Mwirichia R."/>
            <person name="Alam I."/>
            <person name="Rashid M."/>
            <person name="Vinu M."/>
            <person name="Ba-Alawi W."/>
            <person name="Anthony Kamau A."/>
            <person name="Kamanda Ngugi D."/>
            <person name="Goker M."/>
            <person name="Klenk H.P."/>
            <person name="Bajic V."/>
            <person name="Stingl U."/>
        </authorList>
    </citation>
    <scope>NUCLEOTIDE SEQUENCE [LARGE SCALE GENOMIC DNA]</scope>
    <source>
        <strain evidence="1">SCGC-AAA259E17</strain>
    </source>
</reference>
<name>A0A133UEA4_9EURY</name>
<dbReference type="AlphaFoldDB" id="A0A133UEA4"/>